<dbReference type="AlphaFoldDB" id="A0A502CXG7"/>
<dbReference type="Proteomes" id="UP000317722">
    <property type="component" value="Unassembled WGS sequence"/>
</dbReference>
<keyword evidence="6 7" id="KW-0472">Membrane</keyword>
<evidence type="ECO:0000256" key="8">
    <source>
        <dbReference type="SAM" id="Phobius"/>
    </source>
</evidence>
<gene>
    <name evidence="9" type="ORF">EAH86_08670</name>
</gene>
<dbReference type="PANTHER" id="PTHR31806">
    <property type="entry name" value="PURINE-CYTOSINE PERMEASE FCY2-RELATED"/>
    <property type="match status" value="1"/>
</dbReference>
<feature type="transmembrane region" description="Helical" evidence="8">
    <location>
        <begin position="178"/>
        <end position="198"/>
    </location>
</feature>
<dbReference type="OrthoDB" id="9809167at2"/>
<keyword evidence="4 8" id="KW-0812">Transmembrane</keyword>
<dbReference type="Gene3D" id="1.10.4160.10">
    <property type="entry name" value="Hydantoin permease"/>
    <property type="match status" value="1"/>
</dbReference>
<comment type="subcellular location">
    <subcellularLocation>
        <location evidence="1">Membrane</location>
        <topology evidence="1">Multi-pass membrane protein</topology>
    </subcellularLocation>
</comment>
<accession>A0A502CXG7</accession>
<dbReference type="PIRSF" id="PIRSF002744">
    <property type="entry name" value="Pur-cyt_permease"/>
    <property type="match status" value="1"/>
</dbReference>
<dbReference type="InterPro" id="IPR001248">
    <property type="entry name" value="Pur-cyt_permease"/>
</dbReference>
<dbReference type="CDD" id="cd11484">
    <property type="entry name" value="SLC-NCS1sbd_CobB-like"/>
    <property type="match status" value="1"/>
</dbReference>
<name>A0A502CXG7_9MICO</name>
<dbReference type="GO" id="GO:0022857">
    <property type="term" value="F:transmembrane transporter activity"/>
    <property type="evidence" value="ECO:0007669"/>
    <property type="project" value="InterPro"/>
</dbReference>
<comment type="similarity">
    <text evidence="2 7">Belongs to the purine-cytosine permease (2.A.39) family.</text>
</comment>
<evidence type="ECO:0000313" key="9">
    <source>
        <dbReference type="EMBL" id="TPG16859.1"/>
    </source>
</evidence>
<keyword evidence="3 7" id="KW-0813">Transport</keyword>
<dbReference type="Pfam" id="PF02133">
    <property type="entry name" value="Transp_cyt_pur"/>
    <property type="match status" value="1"/>
</dbReference>
<feature type="transmembrane region" description="Helical" evidence="8">
    <location>
        <begin position="147"/>
        <end position="166"/>
    </location>
</feature>
<organism evidence="9 10">
    <name type="scientific">Pedococcus bigeumensis</name>
    <dbReference type="NCBI Taxonomy" id="433644"/>
    <lineage>
        <taxon>Bacteria</taxon>
        <taxon>Bacillati</taxon>
        <taxon>Actinomycetota</taxon>
        <taxon>Actinomycetes</taxon>
        <taxon>Micrococcales</taxon>
        <taxon>Intrasporangiaceae</taxon>
        <taxon>Pedococcus</taxon>
    </lineage>
</organism>
<feature type="transmembrane region" description="Helical" evidence="8">
    <location>
        <begin position="33"/>
        <end position="57"/>
    </location>
</feature>
<feature type="transmembrane region" description="Helical" evidence="8">
    <location>
        <begin position="63"/>
        <end position="83"/>
    </location>
</feature>
<dbReference type="InterPro" id="IPR026030">
    <property type="entry name" value="Pur-cyt_permease_Fcy2/21/22"/>
</dbReference>
<protein>
    <submittedName>
        <fullName evidence="9">Cytosine permease</fullName>
    </submittedName>
</protein>
<comment type="caution">
    <text evidence="9">The sequence shown here is derived from an EMBL/GenBank/DDBJ whole genome shotgun (WGS) entry which is preliminary data.</text>
</comment>
<evidence type="ECO:0000256" key="7">
    <source>
        <dbReference type="PIRNR" id="PIRNR002744"/>
    </source>
</evidence>
<feature type="transmembrane region" description="Helical" evidence="8">
    <location>
        <begin position="336"/>
        <end position="354"/>
    </location>
</feature>
<sequence>MSSADQSHIIYEVEQVLQPIPEEARTHSVSGQFWIWCGANIAPINWVLGALGVALGLGLRDTLIVLVVGNLIGMALFGLFVLMGQRTGVTGMVLSRAAFGRRGAYLPATIQAALAVGWCAVNTWIILDLVMALLGKIGVVDPDASNYPWKIGVAALIMGIQVAISWAGYRTIAAFERWTVPPTIVVLVAMSIAAWFFLDIDWGYAGQAGHILTGADRWVVMSGVMTAIGIGWGITWFTYAADYSRFVSRTMSRRKLYSASVLGQFIPVVWLGVLGATLATKNGTVDPGALVVDNFGALAIPVLLLVVHGPIATNILNIYTFSVAAQALDIKINRRTLSLVVGVFSMAAVIFFIYAGDLGSVLDTWLIGIVAWIAAWGGIMLVHYYKFAKGHIDADVLFEPVGSKKLPDVNWATMASFAVGVFFTWLFLYGLTPALQGFAARAMGGLDLSWLAGGLSAAGTYALIGGKVHRRYAAGTGQTSDTRAVPLSSAASTDSVVGANALRVEQ</sequence>
<feature type="transmembrane region" description="Helical" evidence="8">
    <location>
        <begin position="299"/>
        <end position="324"/>
    </location>
</feature>
<dbReference type="GO" id="GO:0005886">
    <property type="term" value="C:plasma membrane"/>
    <property type="evidence" value="ECO:0007669"/>
    <property type="project" value="TreeGrafter"/>
</dbReference>
<proteinExistence type="inferred from homology"/>
<feature type="transmembrane region" description="Helical" evidence="8">
    <location>
        <begin position="448"/>
        <end position="464"/>
    </location>
</feature>
<feature type="transmembrane region" description="Helical" evidence="8">
    <location>
        <begin position="409"/>
        <end position="428"/>
    </location>
</feature>
<evidence type="ECO:0000256" key="1">
    <source>
        <dbReference type="ARBA" id="ARBA00004141"/>
    </source>
</evidence>
<evidence type="ECO:0000256" key="3">
    <source>
        <dbReference type="ARBA" id="ARBA00022448"/>
    </source>
</evidence>
<feature type="transmembrane region" description="Helical" evidence="8">
    <location>
        <begin position="261"/>
        <end position="279"/>
    </location>
</feature>
<keyword evidence="5 8" id="KW-1133">Transmembrane helix</keyword>
<dbReference type="EMBL" id="RCZM01000003">
    <property type="protein sequence ID" value="TPG16859.1"/>
    <property type="molecule type" value="Genomic_DNA"/>
</dbReference>
<evidence type="ECO:0000256" key="5">
    <source>
        <dbReference type="ARBA" id="ARBA00022989"/>
    </source>
</evidence>
<reference evidence="9 10" key="1">
    <citation type="journal article" date="2019" name="Environ. Microbiol.">
        <title>Species interactions and distinct microbial communities in high Arctic permafrost affected cryosols are associated with the CH4 and CO2 gas fluxes.</title>
        <authorList>
            <person name="Altshuler I."/>
            <person name="Hamel J."/>
            <person name="Turney S."/>
            <person name="Magnuson E."/>
            <person name="Levesque R."/>
            <person name="Greer C."/>
            <person name="Whyte L.G."/>
        </authorList>
    </citation>
    <scope>NUCLEOTIDE SEQUENCE [LARGE SCALE GENOMIC DNA]</scope>
    <source>
        <strain evidence="9 10">S9.3A</strain>
    </source>
</reference>
<evidence type="ECO:0000256" key="2">
    <source>
        <dbReference type="ARBA" id="ARBA00008974"/>
    </source>
</evidence>
<feature type="transmembrane region" description="Helical" evidence="8">
    <location>
        <begin position="104"/>
        <end position="127"/>
    </location>
</feature>
<evidence type="ECO:0000313" key="10">
    <source>
        <dbReference type="Proteomes" id="UP000317722"/>
    </source>
</evidence>
<evidence type="ECO:0000256" key="6">
    <source>
        <dbReference type="ARBA" id="ARBA00023136"/>
    </source>
</evidence>
<dbReference type="RefSeq" id="WP_140739214.1">
    <property type="nucleotide sequence ID" value="NZ_RCZM01000003.1"/>
</dbReference>
<feature type="transmembrane region" description="Helical" evidence="8">
    <location>
        <begin position="366"/>
        <end position="388"/>
    </location>
</feature>
<keyword evidence="10" id="KW-1185">Reference proteome</keyword>
<evidence type="ECO:0000256" key="4">
    <source>
        <dbReference type="ARBA" id="ARBA00022692"/>
    </source>
</evidence>
<dbReference type="PANTHER" id="PTHR31806:SF1">
    <property type="entry name" value="PURINE-CYTOSINE PERMEASE FCY2-RELATED"/>
    <property type="match status" value="1"/>
</dbReference>
<feature type="transmembrane region" description="Helical" evidence="8">
    <location>
        <begin position="218"/>
        <end position="240"/>
    </location>
</feature>